<name>A0A6G6J0K1_PSENT</name>
<sequence>MSVWLIIHLLAAGLWLGCVLVEVAFERALVAQGQWRLLARLHDRVDRWVELPTLTVVALTGGWMLYSRFGSGGLSLWLQAKITFGTLAVLANLYCAVLVFRRHRMAEIDDLAAVKRIDHLQHKVGALVLLGLIGAITCGLAALALS</sequence>
<accession>A0A6G6J0K1</accession>
<evidence type="ECO:0008006" key="4">
    <source>
        <dbReference type="Google" id="ProtNLM"/>
    </source>
</evidence>
<evidence type="ECO:0000256" key="1">
    <source>
        <dbReference type="SAM" id="Phobius"/>
    </source>
</evidence>
<keyword evidence="1" id="KW-0472">Membrane</keyword>
<reference evidence="2 3" key="1">
    <citation type="submission" date="2020-02" db="EMBL/GenBank/DDBJ databases">
        <title>Integrative conjugative elements (ICEs) and plasmids drive adaptation of Pseudomonas nitroreducens strain HBP1 to wastewater environment.</title>
        <authorList>
            <person name="Sentchilo V."/>
            <person name="Carraro N."/>
            <person name="Bertelli C."/>
            <person name="van der Meer J.R."/>
        </authorList>
    </citation>
    <scope>NUCLEOTIDE SEQUENCE [LARGE SCALE GENOMIC DNA]</scope>
    <source>
        <strain evidence="2 3">HBP1</strain>
    </source>
</reference>
<dbReference type="AlphaFoldDB" id="A0A6G6J0K1"/>
<gene>
    <name evidence="2" type="ORF">G5B91_22730</name>
</gene>
<feature type="transmembrane region" description="Helical" evidence="1">
    <location>
        <begin position="124"/>
        <end position="145"/>
    </location>
</feature>
<protein>
    <recommendedName>
        <fullName evidence="4">Copper resistance protein D domain-containing protein</fullName>
    </recommendedName>
</protein>
<dbReference type="EMBL" id="CP049140">
    <property type="protein sequence ID" value="QIE88925.1"/>
    <property type="molecule type" value="Genomic_DNA"/>
</dbReference>
<dbReference type="RefSeq" id="WP_024765961.1">
    <property type="nucleotide sequence ID" value="NZ_CP049140.1"/>
</dbReference>
<feature type="transmembrane region" description="Helical" evidence="1">
    <location>
        <begin position="6"/>
        <end position="25"/>
    </location>
</feature>
<keyword evidence="1" id="KW-0812">Transmembrane</keyword>
<feature type="transmembrane region" description="Helical" evidence="1">
    <location>
        <begin position="78"/>
        <end position="100"/>
    </location>
</feature>
<evidence type="ECO:0000313" key="3">
    <source>
        <dbReference type="Proteomes" id="UP000501063"/>
    </source>
</evidence>
<feature type="transmembrane region" description="Helical" evidence="1">
    <location>
        <begin position="45"/>
        <end position="66"/>
    </location>
</feature>
<evidence type="ECO:0000313" key="2">
    <source>
        <dbReference type="EMBL" id="QIE88925.1"/>
    </source>
</evidence>
<dbReference type="Proteomes" id="UP000501063">
    <property type="component" value="Chromosome"/>
</dbReference>
<dbReference type="KEGG" id="pnt:G5B91_22730"/>
<organism evidence="2 3">
    <name type="scientific">Pseudomonas nitroreducens</name>
    <dbReference type="NCBI Taxonomy" id="46680"/>
    <lineage>
        <taxon>Bacteria</taxon>
        <taxon>Pseudomonadati</taxon>
        <taxon>Pseudomonadota</taxon>
        <taxon>Gammaproteobacteria</taxon>
        <taxon>Pseudomonadales</taxon>
        <taxon>Pseudomonadaceae</taxon>
        <taxon>Pseudomonas</taxon>
    </lineage>
</organism>
<keyword evidence="1" id="KW-1133">Transmembrane helix</keyword>
<proteinExistence type="predicted"/>